<name>H6X4P3_9CAUD</name>
<proteinExistence type="predicted"/>
<keyword evidence="2" id="KW-1185">Reference proteome</keyword>
<dbReference type="GeneID" id="14013024"/>
<evidence type="ECO:0000313" key="2">
    <source>
        <dbReference type="Proteomes" id="UP000007524"/>
    </source>
</evidence>
<accession>H6X4P3</accession>
<protein>
    <submittedName>
        <fullName evidence="1">Uncharacterized protein</fullName>
    </submittedName>
</protein>
<dbReference type="EMBL" id="JQ513383">
    <property type="protein sequence ID" value="AFA44709.1"/>
    <property type="molecule type" value="Genomic_DNA"/>
</dbReference>
<gene>
    <name evidence="1" type="ORF">RaK2_00436</name>
</gene>
<dbReference type="KEGG" id="vg:14013024"/>
<reference evidence="1 2" key="1">
    <citation type="journal article" date="2012" name="J. Virol.">
        <title>Genome of Klebsiella sp.-Infecting Bacteriophage vB_KleM_RaK2.</title>
        <authorList>
            <person name="Simoliunas E."/>
            <person name="Kaliniene L."/>
            <person name="Truncaite L."/>
            <person name="Klausa V."/>
            <person name="Zajanckauskaite A."/>
            <person name="Meskys R."/>
        </authorList>
    </citation>
    <scope>NUCLEOTIDE SEQUENCE [LARGE SCALE GENOMIC DNA]</scope>
</reference>
<evidence type="ECO:0000313" key="1">
    <source>
        <dbReference type="EMBL" id="AFA44709.1"/>
    </source>
</evidence>
<sequence length="183" mass="21634">MSEPIEYFKACSRLVNSISKDFLSRKPKEYIDDVLGYNFILYCGFSSLRISVDDENETPVLTIFNVDYITCNPKVFHKPRWCITNIVNSGIQCGLVKKITHRFDSDAELIDYENDFSSKLFSNTLTEEEFFQYSTVLKLNTLEYYLEWNKTIMQDNTNEKVVWHWYYGDFISKEAIDELSKRI</sequence>
<dbReference type="RefSeq" id="YP_007007591.1">
    <property type="nucleotide sequence ID" value="NC_019526.1"/>
</dbReference>
<dbReference type="Proteomes" id="UP000007524">
    <property type="component" value="Segment"/>
</dbReference>
<organism evidence="1 2">
    <name type="scientific">Klebsiella phage vB_KleM_RaK2</name>
    <dbReference type="NCBI Taxonomy" id="1147094"/>
    <lineage>
        <taxon>Viruses</taxon>
        <taxon>Duplodnaviria</taxon>
        <taxon>Heunggongvirae</taxon>
        <taxon>Uroviricota</taxon>
        <taxon>Caudoviricetes</taxon>
        <taxon>Alcyoneusvirus</taxon>
        <taxon>Alcyoneusvirus RaK2</taxon>
    </lineage>
</organism>